<dbReference type="InterPro" id="IPR045053">
    <property type="entry name" value="MAN-like"/>
</dbReference>
<dbReference type="GO" id="GO:0004553">
    <property type="term" value="F:hydrolase activity, hydrolyzing O-glycosyl compounds"/>
    <property type="evidence" value="ECO:0007669"/>
    <property type="project" value="InterPro"/>
</dbReference>
<keyword evidence="1" id="KW-0732">Signal</keyword>
<gene>
    <name evidence="2" type="ORF">DXB65_17475</name>
</gene>
<reference evidence="2 3" key="1">
    <citation type="submission" date="2018-08" db="EMBL/GenBank/DDBJ databases">
        <title>A genome reference for cultivated species of the human gut microbiota.</title>
        <authorList>
            <person name="Zou Y."/>
            <person name="Xue W."/>
            <person name="Luo G."/>
        </authorList>
    </citation>
    <scope>NUCLEOTIDE SEQUENCE [LARGE SCALE GENOMIC DNA]</scope>
    <source>
        <strain evidence="2 3">OM05-15BH</strain>
    </source>
</reference>
<feature type="signal peptide" evidence="1">
    <location>
        <begin position="1"/>
        <end position="19"/>
    </location>
</feature>
<sequence>MKRHILLLITCLLTAVAPAQNKASKSIPTVYIDGNGVMRWSDTRKEASFFGVNYTLPFAHAYRAMGYLGIDRKAAIDRDVYHFARLGLNAYRIHVWDVEISDGEGNLLENEHLELLDYLIHKLQERGIRTVITAQTNFGNGYPERNQPTGGFSSNYDKCAVHSDAEAIATQEKYIAALVRHVNAYTGHAYKDDPYIVGFEINNEPCHPGTVAETRDYINKMLSALKRAGNRKPVFYNVSHNQHVVEAYYDTAIQGTTYQWYPVGLVSGHTRKGNFLPSVDRYDIPFSDLKGFNKKSRMVYEFDPADNLYSYLYPATVRTFRTAGFQWITQFAYDPIDMAAYNTEYQTHYLNVAYTPNKALGLMIAAEVAQKVGRGESFGSYPADTLFRDFRVSYVQDLSELNDGEKFYYSNTTQTLPKDASRLRAIAGCGSSPVVRYEGTGVYWIDKLEAGVWRLEVMPDVVQVSDPFAKPSLDKEVMHIISNAWDMTLDLPDLGKHFRVNGLNADNTFHAQATDGKISSLRPGVYLLQREGTSATEQWTTDKSWHNITLGEYVHPLRFQPHRCQTGSYVINHQPARTVDADKDLQIEAIVAGNEKPDSVIIYTSRVSFWNEKNPYIKMNYAGGYTYRATIPAAQLKESSFKYNIVVCKGDKRQTSPTGVAKSPLDWDYTSEAFWVTHTLTKHQPLTLFCVNASCNFSESFTTNGSDASSLETYTLPEWSRTNRQVIENGPVERPTLRVTFTSKSEKPVYFLRRYIKEDVSGCPERLAACRTLCLQAKKMPEGLRAGFITSDGYTYLASCIASADGIVRIPLSELKQTNTALLPPVYPVFLSKYFCPETELPFRIESIESLELSFDGSAGKEAEIEIGSIWLE</sequence>
<dbReference type="InterPro" id="IPR017853">
    <property type="entry name" value="GH"/>
</dbReference>
<dbReference type="Gene3D" id="3.20.20.80">
    <property type="entry name" value="Glycosidases"/>
    <property type="match status" value="1"/>
</dbReference>
<accession>A0A3E5B5X9</accession>
<dbReference type="Proteomes" id="UP000260983">
    <property type="component" value="Unassembled WGS sequence"/>
</dbReference>
<name>A0A3E5B5X9_9BACE</name>
<evidence type="ECO:0000313" key="2">
    <source>
        <dbReference type="EMBL" id="RGN33011.1"/>
    </source>
</evidence>
<evidence type="ECO:0008006" key="4">
    <source>
        <dbReference type="Google" id="ProtNLM"/>
    </source>
</evidence>
<dbReference type="RefSeq" id="WP_117725018.1">
    <property type="nucleotide sequence ID" value="NZ_QSUL01000012.1"/>
</dbReference>
<comment type="caution">
    <text evidence="2">The sequence shown here is derived from an EMBL/GenBank/DDBJ whole genome shotgun (WGS) entry which is preliminary data.</text>
</comment>
<evidence type="ECO:0000313" key="3">
    <source>
        <dbReference type="Proteomes" id="UP000260983"/>
    </source>
</evidence>
<dbReference type="SUPFAM" id="SSF51445">
    <property type="entry name" value="(Trans)glycosidases"/>
    <property type="match status" value="1"/>
</dbReference>
<feature type="chain" id="PRO_5017559595" description="Glycoside hydrolase family 5 domain-containing protein" evidence="1">
    <location>
        <begin position="20"/>
        <end position="873"/>
    </location>
</feature>
<dbReference type="PANTHER" id="PTHR31451">
    <property type="match status" value="1"/>
</dbReference>
<proteinExistence type="predicted"/>
<dbReference type="AlphaFoldDB" id="A0A3E5B5X9"/>
<evidence type="ECO:0000256" key="1">
    <source>
        <dbReference type="SAM" id="SignalP"/>
    </source>
</evidence>
<protein>
    <recommendedName>
        <fullName evidence="4">Glycoside hydrolase family 5 domain-containing protein</fullName>
    </recommendedName>
</protein>
<organism evidence="2 3">
    <name type="scientific">Bacteroides oleiciplenus</name>
    <dbReference type="NCBI Taxonomy" id="626931"/>
    <lineage>
        <taxon>Bacteria</taxon>
        <taxon>Pseudomonadati</taxon>
        <taxon>Bacteroidota</taxon>
        <taxon>Bacteroidia</taxon>
        <taxon>Bacteroidales</taxon>
        <taxon>Bacteroidaceae</taxon>
        <taxon>Bacteroides</taxon>
    </lineage>
</organism>
<dbReference type="EMBL" id="QSUL01000012">
    <property type="protein sequence ID" value="RGN33011.1"/>
    <property type="molecule type" value="Genomic_DNA"/>
</dbReference>